<name>D2DT40_SCYPA</name>
<organism evidence="1">
    <name type="scientific">Scylla paramamosain</name>
    <name type="common">Mud crab</name>
    <dbReference type="NCBI Taxonomy" id="85552"/>
    <lineage>
        <taxon>Eukaryota</taxon>
        <taxon>Metazoa</taxon>
        <taxon>Ecdysozoa</taxon>
        <taxon>Arthropoda</taxon>
        <taxon>Crustacea</taxon>
        <taxon>Multicrustacea</taxon>
        <taxon>Malacostraca</taxon>
        <taxon>Eumalacostraca</taxon>
        <taxon>Eucarida</taxon>
        <taxon>Decapoda</taxon>
        <taxon>Pleocyemata</taxon>
        <taxon>Brachyura</taxon>
        <taxon>Eubrachyura</taxon>
        <taxon>Portunoidea</taxon>
        <taxon>Portunidae</taxon>
        <taxon>Portuninae</taxon>
        <taxon>Scylla</taxon>
    </lineage>
</organism>
<protein>
    <submittedName>
        <fullName evidence="1">Uncharacterized protein</fullName>
    </submittedName>
</protein>
<reference evidence="1" key="1">
    <citation type="submission" date="2009-02" db="EMBL/GenBank/DDBJ databases">
        <title>Construction of SSH cDNA library from hemocytes of Scylla paramamosain LPS-challenged.</title>
        <authorList>
            <person name="Wang K.J."/>
            <person name="Chen F.Y."/>
            <person name="Bo J."/>
            <person name="Ren H.L."/>
        </authorList>
    </citation>
    <scope>NUCLEOTIDE SEQUENCE</scope>
</reference>
<dbReference type="EMBL" id="FJ774880">
    <property type="protein sequence ID" value="ACY66600.1"/>
    <property type="molecule type" value="mRNA"/>
</dbReference>
<evidence type="ECO:0000313" key="1">
    <source>
        <dbReference type="EMBL" id="ACY66600.1"/>
    </source>
</evidence>
<sequence>MTPYCRHNNAVNYH</sequence>
<accession>D2DT40</accession>
<proteinExistence type="evidence at transcript level"/>